<dbReference type="EMBL" id="FNVT01000007">
    <property type="protein sequence ID" value="SEG92217.1"/>
    <property type="molecule type" value="Genomic_DNA"/>
</dbReference>
<feature type="signal peptide" evidence="1">
    <location>
        <begin position="1"/>
        <end position="25"/>
    </location>
</feature>
<protein>
    <recommendedName>
        <fullName evidence="4">DUF732 domain-containing protein</fullName>
    </recommendedName>
</protein>
<keyword evidence="1" id="KW-0732">Signal</keyword>
<dbReference type="OrthoDB" id="10006501at2"/>
<evidence type="ECO:0000313" key="3">
    <source>
        <dbReference type="Proteomes" id="UP000236732"/>
    </source>
</evidence>
<dbReference type="Proteomes" id="UP000236732">
    <property type="component" value="Unassembled WGS sequence"/>
</dbReference>
<organism evidence="2 3">
    <name type="scientific">Nonomuraea solani</name>
    <dbReference type="NCBI Taxonomy" id="1144553"/>
    <lineage>
        <taxon>Bacteria</taxon>
        <taxon>Bacillati</taxon>
        <taxon>Actinomycetota</taxon>
        <taxon>Actinomycetes</taxon>
        <taxon>Streptosporangiales</taxon>
        <taxon>Streptosporangiaceae</taxon>
        <taxon>Nonomuraea</taxon>
    </lineage>
</organism>
<dbReference type="RefSeq" id="WP_103958809.1">
    <property type="nucleotide sequence ID" value="NZ_FNVT01000007.1"/>
</dbReference>
<gene>
    <name evidence="2" type="ORF">SAMN05444920_107475</name>
</gene>
<name>A0A1H6E3R2_9ACTN</name>
<dbReference type="AlphaFoldDB" id="A0A1H6E3R2"/>
<proteinExistence type="predicted"/>
<evidence type="ECO:0008006" key="4">
    <source>
        <dbReference type="Google" id="ProtNLM"/>
    </source>
</evidence>
<keyword evidence="3" id="KW-1185">Reference proteome</keyword>
<feature type="chain" id="PRO_5038618716" description="DUF732 domain-containing protein" evidence="1">
    <location>
        <begin position="26"/>
        <end position="102"/>
    </location>
</feature>
<accession>A0A1H6E3R2</accession>
<sequence length="102" mass="10353">MTSLMKKLMVAVAAAALAGSGVAAAVALPASAGVTDQRGALFDGFAKNIDENVALAEAEAAARQNALEHGFTECNVFESVTSQNARGVWFAVVAVLCQARAA</sequence>
<evidence type="ECO:0000256" key="1">
    <source>
        <dbReference type="SAM" id="SignalP"/>
    </source>
</evidence>
<evidence type="ECO:0000313" key="2">
    <source>
        <dbReference type="EMBL" id="SEG92217.1"/>
    </source>
</evidence>
<reference evidence="2 3" key="1">
    <citation type="submission" date="2016-10" db="EMBL/GenBank/DDBJ databases">
        <authorList>
            <person name="de Groot N.N."/>
        </authorList>
    </citation>
    <scope>NUCLEOTIDE SEQUENCE [LARGE SCALE GENOMIC DNA]</scope>
    <source>
        <strain evidence="2 3">CGMCC 4.7037</strain>
    </source>
</reference>